<sequence length="101" mass="11763">MRTYKQYTQVEKEEAFPADFKKLRKEKFTVKIVIKEVNVMNNAPIYKVTSICRGFINPNSKDENSETMEIDKTRASTSTYHLDGMSQLNFQSPMNTNTSRE</sequence>
<dbReference type="Proteomes" id="UP001237642">
    <property type="component" value="Unassembled WGS sequence"/>
</dbReference>
<feature type="region of interest" description="Disordered" evidence="1">
    <location>
        <begin position="76"/>
        <end position="101"/>
    </location>
</feature>
<organism evidence="2 3">
    <name type="scientific">Heracleum sosnowskyi</name>
    <dbReference type="NCBI Taxonomy" id="360622"/>
    <lineage>
        <taxon>Eukaryota</taxon>
        <taxon>Viridiplantae</taxon>
        <taxon>Streptophyta</taxon>
        <taxon>Embryophyta</taxon>
        <taxon>Tracheophyta</taxon>
        <taxon>Spermatophyta</taxon>
        <taxon>Magnoliopsida</taxon>
        <taxon>eudicotyledons</taxon>
        <taxon>Gunneridae</taxon>
        <taxon>Pentapetalae</taxon>
        <taxon>asterids</taxon>
        <taxon>campanulids</taxon>
        <taxon>Apiales</taxon>
        <taxon>Apiaceae</taxon>
        <taxon>Apioideae</taxon>
        <taxon>apioid superclade</taxon>
        <taxon>Tordylieae</taxon>
        <taxon>Tordyliinae</taxon>
        <taxon>Heracleum</taxon>
    </lineage>
</organism>
<dbReference type="EMBL" id="JAUIZM010000004">
    <property type="protein sequence ID" value="KAK1388783.1"/>
    <property type="molecule type" value="Genomic_DNA"/>
</dbReference>
<evidence type="ECO:0000313" key="2">
    <source>
        <dbReference type="EMBL" id="KAK1388783.1"/>
    </source>
</evidence>
<gene>
    <name evidence="2" type="ORF">POM88_016961</name>
</gene>
<protein>
    <submittedName>
        <fullName evidence="2">Uncharacterized protein</fullName>
    </submittedName>
</protein>
<proteinExistence type="predicted"/>
<reference evidence="2" key="1">
    <citation type="submission" date="2023-02" db="EMBL/GenBank/DDBJ databases">
        <title>Genome of toxic invasive species Heracleum sosnowskyi carries increased number of genes despite the absence of recent whole-genome duplications.</title>
        <authorList>
            <person name="Schelkunov M."/>
            <person name="Shtratnikova V."/>
            <person name="Makarenko M."/>
            <person name="Klepikova A."/>
            <person name="Omelchenko D."/>
            <person name="Novikova G."/>
            <person name="Obukhova E."/>
            <person name="Bogdanov V."/>
            <person name="Penin A."/>
            <person name="Logacheva M."/>
        </authorList>
    </citation>
    <scope>NUCLEOTIDE SEQUENCE</scope>
    <source>
        <strain evidence="2">Hsosn_3</strain>
        <tissue evidence="2">Leaf</tissue>
    </source>
</reference>
<dbReference type="AlphaFoldDB" id="A0AAD8IPZ7"/>
<keyword evidence="3" id="KW-1185">Reference proteome</keyword>
<name>A0AAD8IPZ7_9APIA</name>
<accession>A0AAD8IPZ7</accession>
<evidence type="ECO:0000256" key="1">
    <source>
        <dbReference type="SAM" id="MobiDB-lite"/>
    </source>
</evidence>
<evidence type="ECO:0000313" key="3">
    <source>
        <dbReference type="Proteomes" id="UP001237642"/>
    </source>
</evidence>
<comment type="caution">
    <text evidence="2">The sequence shown here is derived from an EMBL/GenBank/DDBJ whole genome shotgun (WGS) entry which is preliminary data.</text>
</comment>
<reference evidence="2" key="2">
    <citation type="submission" date="2023-05" db="EMBL/GenBank/DDBJ databases">
        <authorList>
            <person name="Schelkunov M.I."/>
        </authorList>
    </citation>
    <scope>NUCLEOTIDE SEQUENCE</scope>
    <source>
        <strain evidence="2">Hsosn_3</strain>
        <tissue evidence="2">Leaf</tissue>
    </source>
</reference>